<gene>
    <name evidence="1" type="ORF">C5167_046975</name>
</gene>
<sequence>MGNKEQILEYRQRLDKTLASNELSSEEAIKCRLKNELLHSSPSENQEYVESIVNKNGKHFSSCLDMLRSVGDDSSMTATHDQGHGEWKLKQDTDEYRVMYREGPQGTPLHSLLVEGFVDGPMDVCLCLAWEIALFHRWWPQFNFPTFKIIESKCVQKVRIGEQIALDIDFFVNYLEERMKCAWPLSAREVVVHYFEVEILEDDLIIVVLNSVTDTESVDRSTHGFTNDGIPEVKDIVRAELVGAFALQKVTSDRSYFRTIMTMDIKLDFVPPSLINFMSRQLVGSGFKLYKKVGFRFCDYANQVKYLSVIVPNCFPIITFLLAKSTFFQAVASVAKGDEDFGKVLKDTLYVRIREGLNQERRLKMDSQSDTITVEKSADKCHEEHGTETFPADATVTGKTSLGDHLIIRSKQADMSGSGQTSQYEIEEEEIEQHTKSEEDGNGIISIDQSSSHLTVEQISKEKKVFISPEVEHALDILNNVISMVRGSGINIQTWSGLGSSNQEVVNSRVAPQDCTGGEIFAEAVKTDKKDATVDGAETGSRVASYRPHTPESLVKEVYPYRTAPTTPEQNLLVLEKTHDGVLNSSRGRTLGESLRAPVLENMSKDYSEVIVKVNGTHEARNINGREKSRQKKHMFCCFNSTADQ</sequence>
<name>A0A4Y7LI50_PAPSO</name>
<keyword evidence="2" id="KW-1185">Reference proteome</keyword>
<dbReference type="InterPro" id="IPR023393">
    <property type="entry name" value="START-like_dom_sf"/>
</dbReference>
<dbReference type="EMBL" id="CM010725">
    <property type="protein sequence ID" value="RZC84188.1"/>
    <property type="molecule type" value="Genomic_DNA"/>
</dbReference>
<dbReference type="PANTHER" id="PTHR34560">
    <property type="entry name" value="POLYKETIDE CYCLASE/DEHYDRASE/LIPID TRANSPORT SUPERFAMILY PROTEIN"/>
    <property type="match status" value="1"/>
</dbReference>
<accession>A0A4Y7LI50</accession>
<dbReference type="SUPFAM" id="SSF55961">
    <property type="entry name" value="Bet v1-like"/>
    <property type="match status" value="1"/>
</dbReference>
<reference evidence="1 2" key="1">
    <citation type="journal article" date="2018" name="Science">
        <title>The opium poppy genome and morphinan production.</title>
        <authorList>
            <person name="Guo L."/>
            <person name="Winzer T."/>
            <person name="Yang X."/>
            <person name="Li Y."/>
            <person name="Ning Z."/>
            <person name="He Z."/>
            <person name="Teodor R."/>
            <person name="Lu Y."/>
            <person name="Bowser T.A."/>
            <person name="Graham I.A."/>
            <person name="Ye K."/>
        </authorList>
    </citation>
    <scope>NUCLEOTIDE SEQUENCE [LARGE SCALE GENOMIC DNA]</scope>
    <source>
        <strain evidence="2">cv. HN1</strain>
        <tissue evidence="1">Leaves</tissue>
    </source>
</reference>
<protein>
    <recommendedName>
        <fullName evidence="3">START domain-containing protein</fullName>
    </recommendedName>
</protein>
<dbReference type="AlphaFoldDB" id="A0A4Y7LI50"/>
<dbReference type="OMA" id="HMSSKAN"/>
<organism evidence="1 2">
    <name type="scientific">Papaver somniferum</name>
    <name type="common">Opium poppy</name>
    <dbReference type="NCBI Taxonomy" id="3469"/>
    <lineage>
        <taxon>Eukaryota</taxon>
        <taxon>Viridiplantae</taxon>
        <taxon>Streptophyta</taxon>
        <taxon>Embryophyta</taxon>
        <taxon>Tracheophyta</taxon>
        <taxon>Spermatophyta</taxon>
        <taxon>Magnoliopsida</taxon>
        <taxon>Ranunculales</taxon>
        <taxon>Papaveraceae</taxon>
        <taxon>Papaveroideae</taxon>
        <taxon>Papaver</taxon>
    </lineage>
</organism>
<dbReference type="STRING" id="3469.A0A4Y7LI50"/>
<dbReference type="Gramene" id="RZC84188">
    <property type="protein sequence ID" value="RZC84188"/>
    <property type="gene ID" value="C5167_046975"/>
</dbReference>
<evidence type="ECO:0000313" key="2">
    <source>
        <dbReference type="Proteomes" id="UP000316621"/>
    </source>
</evidence>
<dbReference type="PANTHER" id="PTHR34560:SF1">
    <property type="entry name" value="START DOMAIN-CONTAINING PROTEIN"/>
    <property type="match status" value="1"/>
</dbReference>
<proteinExistence type="predicted"/>
<dbReference type="Proteomes" id="UP000316621">
    <property type="component" value="Chromosome 11"/>
</dbReference>
<dbReference type="Gene3D" id="3.30.530.20">
    <property type="match status" value="1"/>
</dbReference>
<evidence type="ECO:0008006" key="3">
    <source>
        <dbReference type="Google" id="ProtNLM"/>
    </source>
</evidence>
<evidence type="ECO:0000313" key="1">
    <source>
        <dbReference type="EMBL" id="RZC84188.1"/>
    </source>
</evidence>